<dbReference type="SUPFAM" id="SSF47413">
    <property type="entry name" value="lambda repressor-like DNA-binding domains"/>
    <property type="match status" value="1"/>
</dbReference>
<dbReference type="EMBL" id="ATIT01000107">
    <property type="protein sequence ID" value="EPI10677.1"/>
    <property type="molecule type" value="Genomic_DNA"/>
</dbReference>
<dbReference type="Gene3D" id="1.10.260.40">
    <property type="entry name" value="lambda repressor-like DNA-binding domains"/>
    <property type="match status" value="1"/>
</dbReference>
<organism evidence="3 4">
    <name type="scientific">Enterococcus faecium SD2A-2</name>
    <dbReference type="NCBI Taxonomy" id="1244154"/>
    <lineage>
        <taxon>Bacteria</taxon>
        <taxon>Bacillati</taxon>
        <taxon>Bacillota</taxon>
        <taxon>Bacilli</taxon>
        <taxon>Lactobacillales</taxon>
        <taxon>Enterococcaceae</taxon>
        <taxon>Enterococcus</taxon>
    </lineage>
</organism>
<accession>A0AB73A7V6</accession>
<dbReference type="AlphaFoldDB" id="A0AB73A7V6"/>
<dbReference type="SMART" id="SM00530">
    <property type="entry name" value="HTH_XRE"/>
    <property type="match status" value="1"/>
</dbReference>
<gene>
    <name evidence="3" type="ORF">D356_01937</name>
</gene>
<proteinExistence type="predicted"/>
<evidence type="ECO:0000259" key="2">
    <source>
        <dbReference type="PROSITE" id="PS50943"/>
    </source>
</evidence>
<name>A0AB73A7V6_ENTFC</name>
<comment type="caution">
    <text evidence="3">The sequence shown here is derived from an EMBL/GenBank/DDBJ whole genome shotgun (WGS) entry which is preliminary data.</text>
</comment>
<dbReference type="Pfam" id="PF01381">
    <property type="entry name" value="HTH_3"/>
    <property type="match status" value="1"/>
</dbReference>
<protein>
    <submittedName>
        <fullName evidence="3">DNA-binding helix-turn-helix protein</fullName>
    </submittedName>
</protein>
<sequence>MKFFIFYELKYIILLYIIKQEGRIMKKVSNLSRYRKEKGLSQTELAKKMNVTQQCVSSWQTGRTIPKPYQMKMLSEILSVPMNELFSDVFNKVNS</sequence>
<dbReference type="GO" id="GO:0003677">
    <property type="term" value="F:DNA binding"/>
    <property type="evidence" value="ECO:0007669"/>
    <property type="project" value="UniProtKB-KW"/>
</dbReference>
<dbReference type="PROSITE" id="PS50943">
    <property type="entry name" value="HTH_CROC1"/>
    <property type="match status" value="1"/>
</dbReference>
<evidence type="ECO:0000313" key="4">
    <source>
        <dbReference type="Proteomes" id="UP000014622"/>
    </source>
</evidence>
<keyword evidence="1 3" id="KW-0238">DNA-binding</keyword>
<dbReference type="InterPro" id="IPR001387">
    <property type="entry name" value="Cro/C1-type_HTH"/>
</dbReference>
<dbReference type="InterPro" id="IPR010982">
    <property type="entry name" value="Lambda_DNA-bd_dom_sf"/>
</dbReference>
<dbReference type="PANTHER" id="PTHR46558">
    <property type="entry name" value="TRACRIPTIONAL REGULATORY PROTEIN-RELATED-RELATED"/>
    <property type="match status" value="1"/>
</dbReference>
<feature type="domain" description="HTH cro/C1-type" evidence="2">
    <location>
        <begin position="31"/>
        <end position="85"/>
    </location>
</feature>
<evidence type="ECO:0000313" key="3">
    <source>
        <dbReference type="EMBL" id="EPI10677.1"/>
    </source>
</evidence>
<dbReference type="Proteomes" id="UP000014622">
    <property type="component" value="Unassembled WGS sequence"/>
</dbReference>
<evidence type="ECO:0000256" key="1">
    <source>
        <dbReference type="ARBA" id="ARBA00023125"/>
    </source>
</evidence>
<reference evidence="3 4" key="1">
    <citation type="submission" date="2013-06" db="EMBL/GenBank/DDBJ databases">
        <authorList>
            <person name="Weinstock G."/>
            <person name="Sodergren E."/>
            <person name="Lobos E.A."/>
            <person name="Fulton L."/>
            <person name="Fulton R."/>
            <person name="Courtney L."/>
            <person name="Fronick C."/>
            <person name="O'Laughlin M."/>
            <person name="Godfrey J."/>
            <person name="Wilson R.M."/>
            <person name="Miner T."/>
            <person name="Farmer C."/>
            <person name="Delehaunty K."/>
            <person name="Cordes M."/>
            <person name="Minx P."/>
            <person name="Tomlinson C."/>
            <person name="Chen J."/>
            <person name="Wollam A."/>
            <person name="Pepin K.H."/>
            <person name="Bhonagiri V."/>
            <person name="Zhang X."/>
            <person name="Warren W."/>
            <person name="Mitreva M."/>
            <person name="Mardis E.R."/>
            <person name="Wilson R.K."/>
        </authorList>
    </citation>
    <scope>NUCLEOTIDE SEQUENCE [LARGE SCALE GENOMIC DNA]</scope>
    <source>
        <strain evidence="3 4">SD2A-2</strain>
    </source>
</reference>
<dbReference type="CDD" id="cd00093">
    <property type="entry name" value="HTH_XRE"/>
    <property type="match status" value="1"/>
</dbReference>
<dbReference type="PANTHER" id="PTHR46558:SF4">
    <property type="entry name" value="DNA-BIDING PHAGE PROTEIN"/>
    <property type="match status" value="1"/>
</dbReference>